<dbReference type="GO" id="GO:0042754">
    <property type="term" value="P:negative regulation of circadian rhythm"/>
    <property type="evidence" value="ECO:0007669"/>
    <property type="project" value="InterPro"/>
</dbReference>
<dbReference type="GO" id="GO:0045892">
    <property type="term" value="P:negative regulation of DNA-templated transcription"/>
    <property type="evidence" value="ECO:0007669"/>
    <property type="project" value="InterPro"/>
</dbReference>
<accession>A0A0B6YIY1</accession>
<reference evidence="1" key="1">
    <citation type="submission" date="2014-12" db="EMBL/GenBank/DDBJ databases">
        <title>Insight into the proteome of Arion vulgaris.</title>
        <authorList>
            <person name="Aradska J."/>
            <person name="Bulat T."/>
            <person name="Smidak R."/>
            <person name="Sarate P."/>
            <person name="Gangsoo J."/>
            <person name="Sialana F."/>
            <person name="Bilban M."/>
            <person name="Lubec G."/>
        </authorList>
    </citation>
    <scope>NUCLEOTIDE SEQUENCE</scope>
    <source>
        <tissue evidence="1">Skin</tissue>
    </source>
</reference>
<dbReference type="Pfam" id="PF15800">
    <property type="entry name" value="CiPC"/>
    <property type="match status" value="1"/>
</dbReference>
<organism evidence="1">
    <name type="scientific">Arion vulgaris</name>
    <dbReference type="NCBI Taxonomy" id="1028688"/>
    <lineage>
        <taxon>Eukaryota</taxon>
        <taxon>Metazoa</taxon>
        <taxon>Spiralia</taxon>
        <taxon>Lophotrochozoa</taxon>
        <taxon>Mollusca</taxon>
        <taxon>Gastropoda</taxon>
        <taxon>Heterobranchia</taxon>
        <taxon>Euthyneura</taxon>
        <taxon>Panpulmonata</taxon>
        <taxon>Eupulmonata</taxon>
        <taxon>Stylommatophora</taxon>
        <taxon>Helicina</taxon>
        <taxon>Arionoidea</taxon>
        <taxon>Arionidae</taxon>
        <taxon>Arion</taxon>
    </lineage>
</organism>
<evidence type="ECO:0000313" key="1">
    <source>
        <dbReference type="EMBL" id="CEK56188.1"/>
    </source>
</evidence>
<dbReference type="PANTHER" id="PTHR34648">
    <property type="entry name" value="CLOCK-INTERACTING PACEMAKER"/>
    <property type="match status" value="1"/>
</dbReference>
<name>A0A0B6YIY1_9EUPU</name>
<proteinExistence type="predicted"/>
<dbReference type="PANTHER" id="PTHR34648:SF1">
    <property type="entry name" value="CLOCK-INTERACTING PACEMAKER"/>
    <property type="match status" value="1"/>
</dbReference>
<dbReference type="AlphaFoldDB" id="A0A0B6YIY1"/>
<dbReference type="EMBL" id="HACG01009323">
    <property type="protein sequence ID" value="CEK56188.1"/>
    <property type="molecule type" value="Transcribed_RNA"/>
</dbReference>
<gene>
    <name evidence="1" type="primary">ORF27028</name>
</gene>
<sequence length="169" mass="19035">MPIPMDYMLSVPPHSQESVYTRSNQVYGHLKPEMTIGCYDETSYSSKSKSGTLYTHRPHYKMMPNKEHRFRRTAEALQKSGLWEVAMKTGNLMKRNRELQKELEDFRSDAVAFLKSVIKNPENRDFIKNVLNTALTSNTASHNLSSVMAVVVSAAAAKASARLDSSDCS</sequence>
<feature type="non-terminal residue" evidence="1">
    <location>
        <position position="169"/>
    </location>
</feature>
<dbReference type="GO" id="GO:0005634">
    <property type="term" value="C:nucleus"/>
    <property type="evidence" value="ECO:0007669"/>
    <property type="project" value="TreeGrafter"/>
</dbReference>
<protein>
    <submittedName>
        <fullName evidence="1">Uncharacterized protein</fullName>
    </submittedName>
</protein>
<dbReference type="InterPro" id="IPR031602">
    <property type="entry name" value="CIPC"/>
</dbReference>